<dbReference type="Pfam" id="PF03795">
    <property type="entry name" value="YCII"/>
    <property type="match status" value="1"/>
</dbReference>
<dbReference type="SUPFAM" id="SSF54909">
    <property type="entry name" value="Dimeric alpha+beta barrel"/>
    <property type="match status" value="1"/>
</dbReference>
<name>A0ABX0TY38_9SPHN</name>
<comment type="caution">
    <text evidence="3">The sequence shown here is derived from an EMBL/GenBank/DDBJ whole genome shotgun (WGS) entry which is preliminary data.</text>
</comment>
<dbReference type="RefSeq" id="WP_140048383.1">
    <property type="nucleotide sequence ID" value="NZ_BAAAEV010000001.1"/>
</dbReference>
<dbReference type="PANTHER" id="PTHR37828:SF1">
    <property type="entry name" value="YCII-RELATED DOMAIN-CONTAINING PROTEIN"/>
    <property type="match status" value="1"/>
</dbReference>
<accession>A0ABX0TY38</accession>
<dbReference type="InterPro" id="IPR011008">
    <property type="entry name" value="Dimeric_a/b-barrel"/>
</dbReference>
<proteinExistence type="inferred from homology"/>
<comment type="similarity">
    <text evidence="1">Belongs to the YciI family.</text>
</comment>
<sequence>MSSFARPDAPMCLALLTYVQPIDSVDAQLSAHVDWLGKCFDEELLILAGRQVPRTGGVLLFRGRRAEVEALVATDPFVTSGVATVAVTEFNASMAAGPLADLLT</sequence>
<dbReference type="PANTHER" id="PTHR37828">
    <property type="entry name" value="GSR2449 PROTEIN"/>
    <property type="match status" value="1"/>
</dbReference>
<evidence type="ECO:0000313" key="4">
    <source>
        <dbReference type="Proteomes" id="UP000788153"/>
    </source>
</evidence>
<dbReference type="Proteomes" id="UP000788153">
    <property type="component" value="Unassembled WGS sequence"/>
</dbReference>
<dbReference type="Gene3D" id="3.30.70.1060">
    <property type="entry name" value="Dimeric alpha+beta barrel"/>
    <property type="match status" value="1"/>
</dbReference>
<protein>
    <submittedName>
        <fullName evidence="3">Uncharacterized protein YciI</fullName>
    </submittedName>
</protein>
<feature type="domain" description="YCII-related" evidence="2">
    <location>
        <begin position="13"/>
        <end position="91"/>
    </location>
</feature>
<gene>
    <name evidence="3" type="ORF">FHT01_000778</name>
</gene>
<dbReference type="EMBL" id="JAASQP010000001">
    <property type="protein sequence ID" value="NIJ23236.1"/>
    <property type="molecule type" value="Genomic_DNA"/>
</dbReference>
<dbReference type="InterPro" id="IPR005545">
    <property type="entry name" value="YCII"/>
</dbReference>
<evidence type="ECO:0000256" key="1">
    <source>
        <dbReference type="ARBA" id="ARBA00007689"/>
    </source>
</evidence>
<organism evidence="3 4">
    <name type="scientific">Sphingomonas japonica</name>
    <dbReference type="NCBI Taxonomy" id="511662"/>
    <lineage>
        <taxon>Bacteria</taxon>
        <taxon>Pseudomonadati</taxon>
        <taxon>Pseudomonadota</taxon>
        <taxon>Alphaproteobacteria</taxon>
        <taxon>Sphingomonadales</taxon>
        <taxon>Sphingomonadaceae</taxon>
        <taxon>Sphingomonas</taxon>
    </lineage>
</organism>
<evidence type="ECO:0000259" key="2">
    <source>
        <dbReference type="Pfam" id="PF03795"/>
    </source>
</evidence>
<evidence type="ECO:0000313" key="3">
    <source>
        <dbReference type="EMBL" id="NIJ23236.1"/>
    </source>
</evidence>
<keyword evidence="4" id="KW-1185">Reference proteome</keyword>
<reference evidence="3 4" key="1">
    <citation type="submission" date="2020-03" db="EMBL/GenBank/DDBJ databases">
        <title>Genomic Encyclopedia of Type Strains, Phase IV (KMG-IV): sequencing the most valuable type-strain genomes for metagenomic binning, comparative biology and taxonomic classification.</title>
        <authorList>
            <person name="Goeker M."/>
        </authorList>
    </citation>
    <scope>NUCLEOTIDE SEQUENCE [LARGE SCALE GENOMIC DNA]</scope>
    <source>
        <strain evidence="3 4">DSM 22753</strain>
    </source>
</reference>